<reference evidence="3" key="1">
    <citation type="submission" date="2019-09" db="EMBL/GenBank/DDBJ databases">
        <authorList>
            <person name="Teo W.F.A."/>
            <person name="Duangmal K."/>
        </authorList>
    </citation>
    <scope>NUCLEOTIDE SEQUENCE [LARGE SCALE GENOMIC DNA]</scope>
    <source>
        <strain evidence="3">K81G1</strain>
    </source>
</reference>
<dbReference type="RefSeq" id="WP_144757096.1">
    <property type="nucleotide sequence ID" value="NZ_VMNW02000010.1"/>
</dbReference>
<dbReference type="Pfam" id="PF13561">
    <property type="entry name" value="adh_short_C2"/>
    <property type="match status" value="1"/>
</dbReference>
<comment type="caution">
    <text evidence="3">The sequence shown here is derived from an EMBL/GenBank/DDBJ whole genome shotgun (WGS) entry which is preliminary data.</text>
</comment>
<dbReference type="SUPFAM" id="SSF51735">
    <property type="entry name" value="NAD(P)-binding Rossmann-fold domains"/>
    <property type="match status" value="1"/>
</dbReference>
<dbReference type="CDD" id="cd05233">
    <property type="entry name" value="SDR_c"/>
    <property type="match status" value="1"/>
</dbReference>
<evidence type="ECO:0000256" key="1">
    <source>
        <dbReference type="ARBA" id="ARBA00006484"/>
    </source>
</evidence>
<dbReference type="PANTHER" id="PTHR43477">
    <property type="entry name" value="DIHYDROANTICAPSIN 7-DEHYDROGENASE"/>
    <property type="match status" value="1"/>
</dbReference>
<evidence type="ECO:0000313" key="4">
    <source>
        <dbReference type="Proteomes" id="UP000319769"/>
    </source>
</evidence>
<dbReference type="InterPro" id="IPR036291">
    <property type="entry name" value="NAD(P)-bd_dom_sf"/>
</dbReference>
<name>A0A5N0VD85_9PSEU</name>
<protein>
    <submittedName>
        <fullName evidence="3">SDR family oxidoreductase</fullName>
    </submittedName>
</protein>
<organism evidence="3 4">
    <name type="scientific">Amycolatopsis acidicola</name>
    <dbReference type="NCBI Taxonomy" id="2596893"/>
    <lineage>
        <taxon>Bacteria</taxon>
        <taxon>Bacillati</taxon>
        <taxon>Actinomycetota</taxon>
        <taxon>Actinomycetes</taxon>
        <taxon>Pseudonocardiales</taxon>
        <taxon>Pseudonocardiaceae</taxon>
        <taxon>Amycolatopsis</taxon>
    </lineage>
</organism>
<keyword evidence="2" id="KW-0560">Oxidoreductase</keyword>
<gene>
    <name evidence="3" type="ORF">FPZ12_010035</name>
</gene>
<dbReference type="Proteomes" id="UP000319769">
    <property type="component" value="Unassembled WGS sequence"/>
</dbReference>
<evidence type="ECO:0000256" key="2">
    <source>
        <dbReference type="ARBA" id="ARBA00023002"/>
    </source>
</evidence>
<dbReference type="PRINTS" id="PR00081">
    <property type="entry name" value="GDHRDH"/>
</dbReference>
<dbReference type="PANTHER" id="PTHR43477:SF1">
    <property type="entry name" value="DIHYDROANTICAPSIN 7-DEHYDROGENASE"/>
    <property type="match status" value="1"/>
</dbReference>
<evidence type="ECO:0000313" key="3">
    <source>
        <dbReference type="EMBL" id="KAA9163323.1"/>
    </source>
</evidence>
<accession>A0A5N0VD85</accession>
<sequence length="256" mass="26635">MEQDFLGRKVLVSGGTAGIGFAAAKHFARRGATVTVTGRSAERGKSALEDLGDRGFFQQGDSGDADEAATVVSAAAEVMDGIDVVVSAGAENHATLTTFAEMTPAQIRGTFDSLIYPRLFPLHAAVPYLRDSGGGSMVLIGSDAARHATRGESLVGAAGAAVILMTKALARELARDRIRVNSIALTITSGTPGWEHAFGHEFGRKLFARAIERFPFGRPPEAEEVADAIVFLASAVASQISGQTVSVNGGLSFGGW</sequence>
<dbReference type="EMBL" id="VMNW02000010">
    <property type="protein sequence ID" value="KAA9163323.1"/>
    <property type="molecule type" value="Genomic_DNA"/>
</dbReference>
<dbReference type="GO" id="GO:0016491">
    <property type="term" value="F:oxidoreductase activity"/>
    <property type="evidence" value="ECO:0007669"/>
    <property type="project" value="UniProtKB-KW"/>
</dbReference>
<keyword evidence="4" id="KW-1185">Reference proteome</keyword>
<dbReference type="Gene3D" id="3.40.50.720">
    <property type="entry name" value="NAD(P)-binding Rossmann-like Domain"/>
    <property type="match status" value="1"/>
</dbReference>
<dbReference type="OrthoDB" id="286404at2"/>
<dbReference type="InterPro" id="IPR002347">
    <property type="entry name" value="SDR_fam"/>
</dbReference>
<dbReference type="AlphaFoldDB" id="A0A5N0VD85"/>
<proteinExistence type="inferred from homology"/>
<comment type="similarity">
    <text evidence="1">Belongs to the short-chain dehydrogenases/reductases (SDR) family.</text>
</comment>
<dbReference type="InterPro" id="IPR051122">
    <property type="entry name" value="SDR_DHRS6-like"/>
</dbReference>